<dbReference type="EMBL" id="PYAL01000004">
    <property type="protein sequence ID" value="RXN88081.1"/>
    <property type="molecule type" value="Genomic_DNA"/>
</dbReference>
<comment type="caution">
    <text evidence="1">The sequence shown here is derived from an EMBL/GenBank/DDBJ whole genome shotgun (WGS) entry which is preliminary data.</text>
</comment>
<accession>A0A4Q1HJ47</accession>
<gene>
    <name evidence="1" type="ORF">C7R54_16050</name>
</gene>
<protein>
    <recommendedName>
        <fullName evidence="3">Lipoprotein</fullName>
    </recommendedName>
</protein>
<dbReference type="Proteomes" id="UP000290849">
    <property type="component" value="Unassembled WGS sequence"/>
</dbReference>
<evidence type="ECO:0008006" key="3">
    <source>
        <dbReference type="Google" id="ProtNLM"/>
    </source>
</evidence>
<evidence type="ECO:0000313" key="2">
    <source>
        <dbReference type="Proteomes" id="UP000290849"/>
    </source>
</evidence>
<dbReference type="PROSITE" id="PS51257">
    <property type="entry name" value="PROKAR_LIPOPROTEIN"/>
    <property type="match status" value="1"/>
</dbReference>
<reference evidence="1 2" key="1">
    <citation type="journal article" date="2017" name="Int. J. Syst. Evol. Microbiol.">
        <title>Achromobacter aloeverae sp. nov., isolated from the root of Aloe vera (L.) Burm.f.</title>
        <authorList>
            <person name="Kuncharoen N."/>
            <person name="Muramatsu Y."/>
            <person name="Shibata C."/>
            <person name="Kamakura Y."/>
            <person name="Nakagawa Y."/>
            <person name="Tanasupawat S."/>
        </authorList>
    </citation>
    <scope>NUCLEOTIDE SEQUENCE [LARGE SCALE GENOMIC DNA]</scope>
    <source>
        <strain evidence="1 2">AVA-1</strain>
    </source>
</reference>
<dbReference type="AlphaFoldDB" id="A0A4Q1HJ47"/>
<name>A0A4Q1HJ47_9BURK</name>
<organism evidence="1 2">
    <name type="scientific">Achromobacter aloeverae</name>
    <dbReference type="NCBI Taxonomy" id="1750518"/>
    <lineage>
        <taxon>Bacteria</taxon>
        <taxon>Pseudomonadati</taxon>
        <taxon>Pseudomonadota</taxon>
        <taxon>Betaproteobacteria</taxon>
        <taxon>Burkholderiales</taxon>
        <taxon>Alcaligenaceae</taxon>
        <taxon>Achromobacter</taxon>
    </lineage>
</organism>
<evidence type="ECO:0000313" key="1">
    <source>
        <dbReference type="EMBL" id="RXN88081.1"/>
    </source>
</evidence>
<proteinExistence type="predicted"/>
<sequence>MRISLIGLLSSTVALTGCGVPITGPWDDPAKQIVADPATYSSERMKVGNLSRSVREKLPQPGTEALGFKTLKVSASLHTEGAEGKSTDSEVESTYINDQDDGFVRGITHQTRNGLPYFFSLDLTYRGLAPFIEQSGMTTALRLPGLERAREIKEWPADVRNVPEHGTFTFEWESMYYFGSSLQMSRRVTCTSGDNYPASRFMPQVPGQAVDMTCTFFNKNGIETRREKLVYLRTYGIALTVELTQASAKSTVQYKTLVAE</sequence>
<keyword evidence="2" id="KW-1185">Reference proteome</keyword>